<reference evidence="2" key="2">
    <citation type="submission" date="2021-08" db="EMBL/GenBank/DDBJ databases">
        <authorList>
            <person name="Tani A."/>
            <person name="Ola A."/>
            <person name="Ogura Y."/>
            <person name="Katsura K."/>
            <person name="Hayashi T."/>
        </authorList>
    </citation>
    <scope>NUCLEOTIDE SEQUENCE</scope>
    <source>
        <strain evidence="2">DSM 17168</strain>
    </source>
</reference>
<evidence type="ECO:0000256" key="1">
    <source>
        <dbReference type="SAM" id="Coils"/>
    </source>
</evidence>
<dbReference type="Proteomes" id="UP001055153">
    <property type="component" value="Unassembled WGS sequence"/>
</dbReference>
<comment type="caution">
    <text evidence="2">The sequence shown here is derived from an EMBL/GenBank/DDBJ whole genome shotgun (WGS) entry which is preliminary data.</text>
</comment>
<proteinExistence type="predicted"/>
<keyword evidence="3" id="KW-1185">Reference proteome</keyword>
<sequence>MAPVFARHLPDFSAEAPAAAAPEPLAVLLRSARRSAEPPPPAPAPVQEDRAALLREAEERGRLLGRAEAAAETAAALEAALAQAEAAAEERLNLARAEWARAEAAILAEGLAAALRGLEERLTDRAARVLLPLLDERLRAQAVDELRAALVRLTADGAKPAIRASGPQDLLAALARALGPLADGIAFAPDETPEVRVTADETVIETQLAAWGRSLLAAVEGA</sequence>
<organism evidence="2 3">
    <name type="scientific">Methylobacterium isbiliense</name>
    <dbReference type="NCBI Taxonomy" id="315478"/>
    <lineage>
        <taxon>Bacteria</taxon>
        <taxon>Pseudomonadati</taxon>
        <taxon>Pseudomonadota</taxon>
        <taxon>Alphaproteobacteria</taxon>
        <taxon>Hyphomicrobiales</taxon>
        <taxon>Methylobacteriaceae</taxon>
        <taxon>Methylobacterium</taxon>
    </lineage>
</organism>
<dbReference type="EMBL" id="BPQQ01000014">
    <property type="protein sequence ID" value="GJD99311.1"/>
    <property type="molecule type" value="Genomic_DNA"/>
</dbReference>
<keyword evidence="1" id="KW-0175">Coiled coil</keyword>
<evidence type="ECO:0000313" key="2">
    <source>
        <dbReference type="EMBL" id="GJD99311.1"/>
    </source>
</evidence>
<protein>
    <recommendedName>
        <fullName evidence="4">Flagellar assembly protein FliH/Type III secretion system HrpE domain-containing protein</fullName>
    </recommendedName>
</protein>
<gene>
    <name evidence="2" type="ORF">GMJLKIPL_1227</name>
</gene>
<evidence type="ECO:0008006" key="4">
    <source>
        <dbReference type="Google" id="ProtNLM"/>
    </source>
</evidence>
<name>A0ABQ4S899_9HYPH</name>
<dbReference type="RefSeq" id="WP_238234197.1">
    <property type="nucleotide sequence ID" value="NZ_BPQQ01000014.1"/>
</dbReference>
<accession>A0ABQ4S899</accession>
<evidence type="ECO:0000313" key="3">
    <source>
        <dbReference type="Proteomes" id="UP001055153"/>
    </source>
</evidence>
<feature type="coiled-coil region" evidence="1">
    <location>
        <begin position="67"/>
        <end position="97"/>
    </location>
</feature>
<reference evidence="2" key="1">
    <citation type="journal article" date="2021" name="Front. Microbiol.">
        <title>Comprehensive Comparative Genomics and Phenotyping of Methylobacterium Species.</title>
        <authorList>
            <person name="Alessa O."/>
            <person name="Ogura Y."/>
            <person name="Fujitani Y."/>
            <person name="Takami H."/>
            <person name="Hayashi T."/>
            <person name="Sahin N."/>
            <person name="Tani A."/>
        </authorList>
    </citation>
    <scope>NUCLEOTIDE SEQUENCE</scope>
    <source>
        <strain evidence="2">DSM 17168</strain>
    </source>
</reference>